<dbReference type="EMBL" id="JABFAF010272512">
    <property type="protein sequence ID" value="MBA0878660.1"/>
    <property type="molecule type" value="Genomic_DNA"/>
</dbReference>
<keyword evidence="4" id="KW-0560">Oxidoreductase</keyword>
<dbReference type="GO" id="GO:0005829">
    <property type="term" value="C:cytosol"/>
    <property type="evidence" value="ECO:0007669"/>
    <property type="project" value="TreeGrafter"/>
</dbReference>
<dbReference type="AlphaFoldDB" id="A0A7J9N600"/>
<dbReference type="InterPro" id="IPR020831">
    <property type="entry name" value="GlycerAld/Erythrose_P_DH"/>
</dbReference>
<comment type="similarity">
    <text evidence="2">Belongs to the glyceraldehyde-3-phosphate dehydrogenase family.</text>
</comment>
<dbReference type="InterPro" id="IPR036291">
    <property type="entry name" value="NAD(P)-bd_dom_sf"/>
</dbReference>
<comment type="caution">
    <text evidence="8">The sequence shown here is derived from an EMBL/GenBank/DDBJ whole genome shotgun (WGS) entry which is preliminary data.</text>
</comment>
<dbReference type="PANTHER" id="PTHR10836">
    <property type="entry name" value="GLYCERALDEHYDE 3-PHOSPHATE DEHYDROGENASE"/>
    <property type="match status" value="1"/>
</dbReference>
<feature type="domain" description="Glyceraldehyde 3-phosphate dehydrogenase NAD(P) binding" evidence="7">
    <location>
        <begin position="17"/>
        <end position="114"/>
    </location>
</feature>
<dbReference type="OrthoDB" id="1714877at2759"/>
<evidence type="ECO:0000256" key="4">
    <source>
        <dbReference type="ARBA" id="ARBA00023002"/>
    </source>
</evidence>
<evidence type="ECO:0000256" key="5">
    <source>
        <dbReference type="ARBA" id="ARBA00023027"/>
    </source>
</evidence>
<reference evidence="8 9" key="1">
    <citation type="journal article" date="2019" name="Genome Biol. Evol.">
        <title>Insights into the evolution of the New World diploid cottons (Gossypium, subgenus Houzingenia) based on genome sequencing.</title>
        <authorList>
            <person name="Grover C.E."/>
            <person name="Arick M.A. 2nd"/>
            <person name="Thrash A."/>
            <person name="Conover J.L."/>
            <person name="Sanders W.S."/>
            <person name="Peterson D.G."/>
            <person name="Frelichowski J.E."/>
            <person name="Scheffler J.A."/>
            <person name="Scheffler B.E."/>
            <person name="Wendel J.F."/>
        </authorList>
    </citation>
    <scope>NUCLEOTIDE SEQUENCE [LARGE SCALE GENOMIC DNA]</scope>
    <source>
        <strain evidence="8">1</strain>
        <tissue evidence="8">Leaf</tissue>
    </source>
</reference>
<evidence type="ECO:0000256" key="1">
    <source>
        <dbReference type="ARBA" id="ARBA00004869"/>
    </source>
</evidence>
<comment type="pathway">
    <text evidence="1">Carbohydrate degradation; glycolysis; pyruvate from D-glyceraldehyde 3-phosphate: step 1/5.</text>
</comment>
<keyword evidence="6" id="KW-0324">Glycolysis</keyword>
<dbReference type="SMART" id="SM00846">
    <property type="entry name" value="Gp_dh_N"/>
    <property type="match status" value="1"/>
</dbReference>
<evidence type="ECO:0000313" key="8">
    <source>
        <dbReference type="EMBL" id="MBA0878660.1"/>
    </source>
</evidence>
<dbReference type="SUPFAM" id="SSF51735">
    <property type="entry name" value="NAD(P)-binding Rossmann-fold domains"/>
    <property type="match status" value="1"/>
</dbReference>
<accession>A0A7J9N600</accession>
<protein>
    <recommendedName>
        <fullName evidence="3">glyceraldehyde-3-phosphate dehydrogenase (phosphorylating)</fullName>
        <ecNumber evidence="3">1.2.1.12</ecNumber>
    </recommendedName>
</protein>
<dbReference type="InterPro" id="IPR020828">
    <property type="entry name" value="GlycerAld_3-P_DH_NAD(P)-bd"/>
</dbReference>
<evidence type="ECO:0000256" key="3">
    <source>
        <dbReference type="ARBA" id="ARBA00013119"/>
    </source>
</evidence>
<name>A0A7J9N600_GOSSC</name>
<dbReference type="Gene3D" id="3.40.50.720">
    <property type="entry name" value="NAD(P)-binding Rossmann-like Domain"/>
    <property type="match status" value="1"/>
</dbReference>
<dbReference type="PANTHER" id="PTHR10836:SF112">
    <property type="entry name" value="GLYCERALDEHYDE-3-PHOSPHATE DEHYDROGENASE GAPC1, CYTOSOLIC-RELATED"/>
    <property type="match status" value="1"/>
</dbReference>
<keyword evidence="9" id="KW-1185">Reference proteome</keyword>
<evidence type="ECO:0000256" key="2">
    <source>
        <dbReference type="ARBA" id="ARBA00007406"/>
    </source>
</evidence>
<evidence type="ECO:0000313" key="9">
    <source>
        <dbReference type="Proteomes" id="UP000593576"/>
    </source>
</evidence>
<dbReference type="Proteomes" id="UP000593576">
    <property type="component" value="Unassembled WGS sequence"/>
</dbReference>
<sequence length="158" mass="17474">MKIVGNHLEPLTDQQQGFGRIGRLVVRVALQSNDIELIAHHELKVKNSKTLLFGEMPITIFGIRNHEKILWGEIRADYVAESTGVFTDKDKAAAHLKGGAKKVVISAPSKDAPCLLWVSMRRNTSLTLTLSPMLVALPIALLRWLRLSTSSSALLRVL</sequence>
<dbReference type="GO" id="GO:0004365">
    <property type="term" value="F:glyceraldehyde-3-phosphate dehydrogenase (NAD+) (phosphorylating) activity"/>
    <property type="evidence" value="ECO:0007669"/>
    <property type="project" value="UniProtKB-EC"/>
</dbReference>
<gene>
    <name evidence="8" type="ORF">Goshw_020122</name>
</gene>
<dbReference type="GO" id="GO:0051287">
    <property type="term" value="F:NAD binding"/>
    <property type="evidence" value="ECO:0007669"/>
    <property type="project" value="InterPro"/>
</dbReference>
<organism evidence="8 9">
    <name type="scientific">Gossypium schwendimanii</name>
    <name type="common">Cotton</name>
    <dbReference type="NCBI Taxonomy" id="34291"/>
    <lineage>
        <taxon>Eukaryota</taxon>
        <taxon>Viridiplantae</taxon>
        <taxon>Streptophyta</taxon>
        <taxon>Embryophyta</taxon>
        <taxon>Tracheophyta</taxon>
        <taxon>Spermatophyta</taxon>
        <taxon>Magnoliopsida</taxon>
        <taxon>eudicotyledons</taxon>
        <taxon>Gunneridae</taxon>
        <taxon>Pentapetalae</taxon>
        <taxon>rosids</taxon>
        <taxon>malvids</taxon>
        <taxon>Malvales</taxon>
        <taxon>Malvaceae</taxon>
        <taxon>Malvoideae</taxon>
        <taxon>Gossypium</taxon>
    </lineage>
</organism>
<dbReference type="EC" id="1.2.1.12" evidence="3"/>
<keyword evidence="5" id="KW-0520">NAD</keyword>
<dbReference type="GO" id="GO:0006096">
    <property type="term" value="P:glycolytic process"/>
    <property type="evidence" value="ECO:0007669"/>
    <property type="project" value="UniProtKB-KW"/>
</dbReference>
<evidence type="ECO:0000256" key="6">
    <source>
        <dbReference type="ARBA" id="ARBA00023152"/>
    </source>
</evidence>
<evidence type="ECO:0000259" key="7">
    <source>
        <dbReference type="SMART" id="SM00846"/>
    </source>
</evidence>
<proteinExistence type="inferred from homology"/>